<evidence type="ECO:0000256" key="1">
    <source>
        <dbReference type="SAM" id="MobiDB-lite"/>
    </source>
</evidence>
<organism evidence="2">
    <name type="scientific">Cervid alphaherpesvirus 4</name>
    <dbReference type="NCBI Taxonomy" id="2599603"/>
    <lineage>
        <taxon>Viruses</taxon>
        <taxon>Duplodnaviria</taxon>
        <taxon>Heunggongvirae</taxon>
        <taxon>Peploviricota</taxon>
        <taxon>Herviviricetes</taxon>
        <taxon>Herpesvirales</taxon>
        <taxon>Orthoherpesviridae</taxon>
        <taxon>Alphaherpesvirinae</taxon>
    </lineage>
</organism>
<dbReference type="InterPro" id="IPR004996">
    <property type="entry name" value="HSV_HEPA"/>
</dbReference>
<protein>
    <submittedName>
        <fullName evidence="2">Helicase-primase subunit</fullName>
    </submittedName>
</protein>
<keyword evidence="2" id="KW-0547">Nucleotide-binding</keyword>
<keyword evidence="2" id="KW-0378">Hydrolase</keyword>
<proteinExistence type="inferred from homology"/>
<feature type="region of interest" description="Disordered" evidence="1">
    <location>
        <begin position="742"/>
        <end position="763"/>
    </location>
</feature>
<dbReference type="GO" id="GO:0004386">
    <property type="term" value="F:helicase activity"/>
    <property type="evidence" value="ECO:0007669"/>
    <property type="project" value="UniProtKB-KW"/>
</dbReference>
<keyword evidence="2" id="KW-0067">ATP-binding</keyword>
<dbReference type="EMBL" id="MK392384">
    <property type="protein sequence ID" value="QDZ38459.1"/>
    <property type="molecule type" value="Genomic_DNA"/>
</dbReference>
<dbReference type="Pfam" id="PF03324">
    <property type="entry name" value="Herpes_HEPA"/>
    <property type="match status" value="1"/>
</dbReference>
<sequence length="780" mass="82280">MPVSYSTGCICGVSLYSAWAAGPERARALLSLLCRARDGGCDAKFALVDVPVRDVNALVRGARDITAARLEDLARAAAAPRTPPLATLGHAAVWKALYLSALAALRARLGPFRFYRDARLGVDDADGLLVSVEEEPGAAEAAPRAAVLRTALRLAVEEDAVRAAAAAAGGGSLARARLCAMRDGHADHSAPGNLVEFELTTRAARFYRSFGDIAQPPRKRVGCLADVFAHREYRVRTGPAGAPPACLRALVPVDFDCLVADARAFSPVAATLVLAQWHAALFAGPPAQVLGFLGPQLNPGGEERDYCFLLGFPGVPLVLAAADPAAVRDALDAHALTDGLWPAFGMHVYHALGPRNFLDAGAVAALDGRVAAARRALAAARAPGAEDWSAGRVSTILDSPACVRGLWLAKFDFSAFFPTLYAHLVPEHTRLARAIRARRDGRPGLKPSLLTFFGGLRHVHPPAYEAVIALANAVADAVERAANARNFAICTYVKDGFWGAFGDAAPDAVPREAALAAALALRDACQRAAEDVLRAAGLRPAEGAELHLRFEGLFTHAVSWAANRYWLWDAAGGEDGGGERGGGGEEDEGDAEDEHFVGFPCRTEFGRMAKHSLAALLRRAVARPERPEETVAAAAAACDALVHAAFERRDDVRFWSATLPIADWGELPRSALAGGDLLDADHGPRPYVLVAGHEAAPFPLPWALYRAPAMLPGIACRAHMAPVLQELARMLNGALAALAREGEEGVGDEDGGGGGEGGGDEDGAPIEFKYDLEAFDFLFA</sequence>
<keyword evidence="2" id="KW-0347">Helicase</keyword>
<accession>A0A5B8NK37</accession>
<name>A0A5B8NK37_9ALPH</name>
<reference evidence="2" key="1">
    <citation type="submission" date="2019-01" db="EMBL/GenBank/DDBJ databases">
        <title>Genetic characterization of a novel ruminant alphaherpesvirus of mule deer.</title>
        <authorList>
            <person name="Miller M.M."/>
            <person name="Munoz-Gutierrez J.F."/>
            <person name="Cornish T.E."/>
            <person name="Sondgeroth K.S."/>
            <person name="Creekmore T.E."/>
        </authorList>
    </citation>
    <scope>NUCLEOTIDE SEQUENCE</scope>
    <source>
        <strain evidence="2">MDHV00_2</strain>
    </source>
</reference>
<dbReference type="HAMAP" id="MF_04010">
    <property type="entry name" value="HSV_HEPA"/>
    <property type="match status" value="1"/>
</dbReference>
<dbReference type="GO" id="GO:0019079">
    <property type="term" value="P:viral genome replication"/>
    <property type="evidence" value="ECO:0007669"/>
    <property type="project" value="InterPro"/>
</dbReference>
<evidence type="ECO:0000313" key="2">
    <source>
        <dbReference type="EMBL" id="QDZ38459.1"/>
    </source>
</evidence>